<dbReference type="Pfam" id="PF04268">
    <property type="entry name" value="SoxG"/>
    <property type="match status" value="1"/>
</dbReference>
<dbReference type="STRING" id="83656.B1H18_28690"/>
<dbReference type="InterPro" id="IPR007375">
    <property type="entry name" value="SoxG"/>
</dbReference>
<proteinExistence type="predicted"/>
<dbReference type="AlphaFoldDB" id="A0A1V4A133"/>
<reference evidence="1 2" key="1">
    <citation type="submission" date="2017-02" db="EMBL/GenBank/DDBJ databases">
        <title>Draft Genome Sequence of Streptomyces tsukubaensis F601, a Producer of the immunosuppressant tacrolimus FK506.</title>
        <authorList>
            <person name="Zong G."/>
            <person name="Zhong C."/>
            <person name="Fu J."/>
            <person name="Qin R."/>
            <person name="Cao G."/>
        </authorList>
    </citation>
    <scope>NUCLEOTIDE SEQUENCE [LARGE SCALE GENOMIC DNA]</scope>
    <source>
        <strain evidence="1 2">F601</strain>
    </source>
</reference>
<dbReference type="Proteomes" id="UP000190539">
    <property type="component" value="Unassembled WGS sequence"/>
</dbReference>
<evidence type="ECO:0008006" key="3">
    <source>
        <dbReference type="Google" id="ProtNLM"/>
    </source>
</evidence>
<comment type="caution">
    <text evidence="1">The sequence shown here is derived from an EMBL/GenBank/DDBJ whole genome shotgun (WGS) entry which is preliminary data.</text>
</comment>
<dbReference type="Gene3D" id="3.30.1360.120">
    <property type="entry name" value="Probable tRNA modification gtpase trme, domain 1"/>
    <property type="match status" value="1"/>
</dbReference>
<sequence length="198" mass="20470">MTVEPLTRRSPLAGFAQGFATLPDGLALREAPFLTQLTVRTEPQGAAAGRVAASLGVAWPTTPCTFTAGEAADVLWLGPDEWLVVAAPGEADHLTGALRAALGDGGGSVTDVSAQRTALDLSGPLTRDVLAHGCAVDLHPRINPEGTCVQTMLAQAGVVLLVRDSTATAVRLLVRSSFAAYVASWLLDASEEYSSAPH</sequence>
<dbReference type="RefSeq" id="WP_077973003.1">
    <property type="nucleotide sequence ID" value="NZ_CP045178.1"/>
</dbReference>
<evidence type="ECO:0000313" key="1">
    <source>
        <dbReference type="EMBL" id="OON72770.1"/>
    </source>
</evidence>
<dbReference type="SUPFAM" id="SSF103025">
    <property type="entry name" value="Folate-binding domain"/>
    <property type="match status" value="1"/>
</dbReference>
<evidence type="ECO:0000313" key="2">
    <source>
        <dbReference type="Proteomes" id="UP000190539"/>
    </source>
</evidence>
<dbReference type="EMBL" id="MVFC01000035">
    <property type="protein sequence ID" value="OON72770.1"/>
    <property type="molecule type" value="Genomic_DNA"/>
</dbReference>
<dbReference type="OrthoDB" id="9814782at2"/>
<keyword evidence="2" id="KW-1185">Reference proteome</keyword>
<organism evidence="1 2">
    <name type="scientific">Streptomyces tsukubensis</name>
    <dbReference type="NCBI Taxonomy" id="83656"/>
    <lineage>
        <taxon>Bacteria</taxon>
        <taxon>Bacillati</taxon>
        <taxon>Actinomycetota</taxon>
        <taxon>Actinomycetes</taxon>
        <taxon>Kitasatosporales</taxon>
        <taxon>Streptomycetaceae</taxon>
        <taxon>Streptomyces</taxon>
    </lineage>
</organism>
<accession>A0A1V4A133</accession>
<name>A0A1V4A133_9ACTN</name>
<gene>
    <name evidence="1" type="ORF">B1H18_28690</name>
</gene>
<dbReference type="InterPro" id="IPR027266">
    <property type="entry name" value="TrmE/GcvT-like"/>
</dbReference>
<protein>
    <recommendedName>
        <fullName evidence="3">Sarcosine oxidase subunit gamma</fullName>
    </recommendedName>
</protein>
<dbReference type="Gene3D" id="3.30.70.1520">
    <property type="entry name" value="Heterotetrameric sarcosine oxidase"/>
    <property type="match status" value="1"/>
</dbReference>